<name>A0A6V8MVW2_9BACT</name>
<evidence type="ECO:0000313" key="5">
    <source>
        <dbReference type="Proteomes" id="UP000831485"/>
    </source>
</evidence>
<reference evidence="3" key="3">
    <citation type="submission" date="2022-04" db="EMBL/GenBank/DDBJ databases">
        <authorList>
            <person name="Liu G."/>
        </authorList>
    </citation>
    <scope>NUCLEOTIDE SEQUENCE</scope>
    <source>
        <strain evidence="3">RG22</strain>
    </source>
</reference>
<dbReference type="Proteomes" id="UP000568888">
    <property type="component" value="Unassembled WGS sequence"/>
</dbReference>
<keyword evidence="1" id="KW-0812">Transmembrane</keyword>
<reference evidence="2" key="2">
    <citation type="journal article" date="2021" name="Int. J. Syst. Evol. Microbiol.">
        <title>Geomonas silvestris sp. nov., Geomonas paludis sp. nov. and Geomonas limicola sp. nov., isolated from terrestrial environments, and emended description of the genus Geomonas.</title>
        <authorList>
            <person name="Itoh H."/>
            <person name="Xu Z."/>
            <person name="Masuda Y."/>
            <person name="Ushijima N."/>
            <person name="Hayakawa C."/>
            <person name="Shiratori Y."/>
            <person name="Senoo K."/>
        </authorList>
    </citation>
    <scope>NUCLEOTIDE SEQUENCE</scope>
    <source>
        <strain evidence="2">Red736</strain>
    </source>
</reference>
<accession>A0A6V8MVW2</accession>
<dbReference type="EMBL" id="BLXY01000003">
    <property type="protein sequence ID" value="GFO64240.1"/>
    <property type="molecule type" value="Genomic_DNA"/>
</dbReference>
<evidence type="ECO:0008006" key="6">
    <source>
        <dbReference type="Google" id="ProtNLM"/>
    </source>
</evidence>
<proteinExistence type="predicted"/>
<dbReference type="AlphaFoldDB" id="A0A6V8MVW2"/>
<dbReference type="Proteomes" id="UP000831485">
    <property type="component" value="Chromosome"/>
</dbReference>
<keyword evidence="1" id="KW-1133">Transmembrane helix</keyword>
<dbReference type="EMBL" id="CP096574">
    <property type="protein sequence ID" value="UPU34258.1"/>
    <property type="molecule type" value="Genomic_DNA"/>
</dbReference>
<keyword evidence="5" id="KW-1185">Reference proteome</keyword>
<reference evidence="4" key="1">
    <citation type="submission" date="2020-06" db="EMBL/GenBank/DDBJ databases">
        <title>Draft genomic sequecing of Geomonas sp. Red736.</title>
        <authorList>
            <person name="Itoh H."/>
            <person name="Xu Z.X."/>
            <person name="Ushijima N."/>
            <person name="Masuda Y."/>
            <person name="Shiratori Y."/>
            <person name="Senoo K."/>
        </authorList>
    </citation>
    <scope>NUCLEOTIDE SEQUENCE [LARGE SCALE GENOMIC DNA]</scope>
    <source>
        <strain evidence="4">Red736</strain>
    </source>
</reference>
<keyword evidence="1" id="KW-0472">Membrane</keyword>
<dbReference type="RefSeq" id="WP_183347118.1">
    <property type="nucleotide sequence ID" value="NZ_BLXY01000003.1"/>
</dbReference>
<evidence type="ECO:0000313" key="3">
    <source>
        <dbReference type="EMBL" id="UPU34258.1"/>
    </source>
</evidence>
<gene>
    <name evidence="2" type="ORF">GMPD_21590</name>
    <name evidence="3" type="ORF">M1B72_12445</name>
</gene>
<sequence>MPLSIKGPLSGERGIVLVTALMITLLLTLVVIALSFRVGLFSIGTRGRMVKSQSVYTAQIGLNQARYFLLAKDCVPPHWEACMAGVNTDQFTDISYDIKSVFSKSMPEIVVAGERYKLDLRGSVSHNGTDNYSYKVLAKTTNIPTVLNVVVVSEKQGGSKTVVDAGLIFTKPVGGDYKQLGQGGTREGLSGETLGADAGQVRARF</sequence>
<evidence type="ECO:0000313" key="2">
    <source>
        <dbReference type="EMBL" id="GFO64240.1"/>
    </source>
</evidence>
<evidence type="ECO:0000256" key="1">
    <source>
        <dbReference type="SAM" id="Phobius"/>
    </source>
</evidence>
<organism evidence="2 4">
    <name type="scientific">Geomonas paludis</name>
    <dbReference type="NCBI Taxonomy" id="2740185"/>
    <lineage>
        <taxon>Bacteria</taxon>
        <taxon>Pseudomonadati</taxon>
        <taxon>Thermodesulfobacteriota</taxon>
        <taxon>Desulfuromonadia</taxon>
        <taxon>Geobacterales</taxon>
        <taxon>Geobacteraceae</taxon>
        <taxon>Geomonas</taxon>
    </lineage>
</organism>
<evidence type="ECO:0000313" key="4">
    <source>
        <dbReference type="Proteomes" id="UP000568888"/>
    </source>
</evidence>
<protein>
    <recommendedName>
        <fullName evidence="6">Type 4 fimbrial biogenesis protein PilX N-terminal domain-containing protein</fullName>
    </recommendedName>
</protein>
<feature type="transmembrane region" description="Helical" evidence="1">
    <location>
        <begin position="15"/>
        <end position="40"/>
    </location>
</feature>